<comment type="similarity">
    <text evidence="2">Belongs to the SNF2/RAD54 helicase family.</text>
</comment>
<keyword evidence="8" id="KW-0238">DNA-binding</keyword>
<evidence type="ECO:0000256" key="3">
    <source>
        <dbReference type="ARBA" id="ARBA00022741"/>
    </source>
</evidence>
<feature type="region of interest" description="Disordered" evidence="11">
    <location>
        <begin position="1"/>
        <end position="24"/>
    </location>
</feature>
<dbReference type="InterPro" id="IPR058951">
    <property type="entry name" value="WHD_Rad26_CSB-like"/>
</dbReference>
<feature type="domain" description="Helicase C-terminal" evidence="13">
    <location>
        <begin position="724"/>
        <end position="898"/>
    </location>
</feature>
<dbReference type="InterPro" id="IPR000330">
    <property type="entry name" value="SNF2_N"/>
</dbReference>
<sequence length="1254" mass="137560">MQAEEATGTIDDKGKSTQERLGDRLNAIEREVTAVNAALEGFDLDAEAEDSEDGQEEVADEQRELPADVRLQRAGLEQRLADLQAKQRQLQDALARERDSAALPAKGPAPEQPLQLQEDDRFLDEELDNTRNSAMVETERDRLIRLGLLTPFDRLEGFERRVHQPEATAEASAPGRAGQQPVEEHFQKIAAQMADIEATKPRAQLLDHAQLPQRERSAPKVAEQFWRQAATRKDRAPLKRRPHTLGRSKRKSLPSILTRKRIKKATATADGEPIEDAANELEDSDAEDEGDASFIQSDEDELSGSQSAEDADLEDALGEWDDAEEELYLARLSQWESRQHLLNVADIVPGQAPGASAPAAGGGNRAGAADGSADVLAEVTFDGGFRLPGSIYNRLFDYQKTGTQPPRLLCMAGDLHRMALTLLLQSRIKWMWELHNQRAGGIIGDEMGLGKTVQVAAFLAGLHHSGLFRPSIVVCPATVLRQWLRELRLWWPPFRVVVLHESQRAGLAPRPSRKELIRLISQSKSGILLTSYDQLRIQRAELLSINWGYAILDEGHKIRNPDAEITLVAKQLATVHRIIMSGSPIQNHLTELWSLFDFVFPGKLGTLPVFRASFALPIQFGGYANASAVQVSTAFKCAVVLRDLIAPYLLRRRKADVAQQLPKKTEQVLFCSLTGEQRDLYRAYLSSEEVQDILNDRKNALAGIDILRKICNHPDLLQRKQWESVKQYGDPVRSGKHIVAMKVLAHWKQQGHKALVFTQTQQMLDIMDRAVQALGYRYHRMDGSTNVAVRARLVDDFNSNDSVFLFLLTTKVGGLGINLTGADRVMLYDPDWNPSTDMQARERAWRIGQRREVTVYRLITSGTIEEKVYHRQIYKQFLTEKVLRDPKQKRFFKSKDIHDLFTLGPQYAGASETASIFSSLHGGLEVPLDPDAMAVPAESAQPTPAGGTSTEVSAEAAAQAGSSSEEEAAAPAGVRSANKAQRSRRSSAAGTAQPQSSSAPATLSTALAQSQEAPGDMDDAKILRDLFDGTGVMSALDHSKIEGANNPEALNIDAQAARIARKAAEALKRSRQVCQAAPVNQPTWTGRSGLSGSANGAQTQRFGATTNWRMAAQNSTAAEPNGSSAPSQSNESSSSAVRFGGGLAGTAGSTAPRSAVLLAQMRSRQAAIHAAASSAARNDPEVDEAAELTERIIGFLETCMGQADSQAVIEHFSQHLTARQAPLFRQLLQQVAKLQRNAAGSKCWTLRPDFVAQR</sequence>
<evidence type="ECO:0000256" key="10">
    <source>
        <dbReference type="ARBA" id="ARBA00023242"/>
    </source>
</evidence>
<feature type="compositionally biased region" description="Low complexity" evidence="11">
    <location>
        <begin position="986"/>
        <end position="1010"/>
    </location>
</feature>
<dbReference type="Pfam" id="PF00176">
    <property type="entry name" value="SNF2-rel_dom"/>
    <property type="match status" value="1"/>
</dbReference>
<dbReference type="InterPro" id="IPR038718">
    <property type="entry name" value="SNF2-like_sf"/>
</dbReference>
<dbReference type="Gene3D" id="3.40.50.10810">
    <property type="entry name" value="Tandem AAA-ATPase domain"/>
    <property type="match status" value="1"/>
</dbReference>
<dbReference type="CDD" id="cd22254">
    <property type="entry name" value="CSB_WHD"/>
    <property type="match status" value="1"/>
</dbReference>
<dbReference type="SMART" id="SM00487">
    <property type="entry name" value="DEXDc"/>
    <property type="match status" value="1"/>
</dbReference>
<feature type="compositionally biased region" description="Basic and acidic residues" evidence="11">
    <location>
        <begin position="10"/>
        <end position="24"/>
    </location>
</feature>
<comment type="caution">
    <text evidence="14">The sequence shown here is derived from an EMBL/GenBank/DDBJ whole genome shotgun (WGS) entry which is preliminary data.</text>
</comment>
<feature type="region of interest" description="Disordered" evidence="11">
    <location>
        <begin position="84"/>
        <end position="119"/>
    </location>
</feature>
<keyword evidence="3" id="KW-0547">Nucleotide-binding</keyword>
<evidence type="ECO:0000256" key="9">
    <source>
        <dbReference type="ARBA" id="ARBA00023204"/>
    </source>
</evidence>
<dbReference type="Proteomes" id="UP001497392">
    <property type="component" value="Unassembled WGS sequence"/>
</dbReference>
<evidence type="ECO:0000256" key="11">
    <source>
        <dbReference type="SAM" id="MobiDB-lite"/>
    </source>
</evidence>
<dbReference type="Gene3D" id="3.40.50.300">
    <property type="entry name" value="P-loop containing nucleotide triphosphate hydrolases"/>
    <property type="match status" value="1"/>
</dbReference>
<keyword evidence="5" id="KW-0378">Hydrolase</keyword>
<dbReference type="InterPro" id="IPR027417">
    <property type="entry name" value="P-loop_NTPase"/>
</dbReference>
<feature type="compositionally biased region" description="Low complexity" evidence="11">
    <location>
        <begin position="1123"/>
        <end position="1135"/>
    </location>
</feature>
<evidence type="ECO:0000313" key="14">
    <source>
        <dbReference type="EMBL" id="CAL5223760.1"/>
    </source>
</evidence>
<keyword evidence="10" id="KW-0539">Nucleus</keyword>
<feature type="compositionally biased region" description="Low complexity" evidence="11">
    <location>
        <begin position="949"/>
        <end position="963"/>
    </location>
</feature>
<dbReference type="CDD" id="cd18793">
    <property type="entry name" value="SF2_C_SNF"/>
    <property type="match status" value="1"/>
</dbReference>
<evidence type="ECO:0000313" key="15">
    <source>
        <dbReference type="Proteomes" id="UP001497392"/>
    </source>
</evidence>
<evidence type="ECO:0000256" key="4">
    <source>
        <dbReference type="ARBA" id="ARBA00022763"/>
    </source>
</evidence>
<feature type="compositionally biased region" description="Acidic residues" evidence="11">
    <location>
        <begin position="42"/>
        <end position="59"/>
    </location>
</feature>
<feature type="region of interest" description="Disordered" evidence="11">
    <location>
        <begin position="1115"/>
        <end position="1141"/>
    </location>
</feature>
<feature type="compositionally biased region" description="Acidic residues" evidence="11">
    <location>
        <begin position="272"/>
        <end position="302"/>
    </location>
</feature>
<evidence type="ECO:0000256" key="7">
    <source>
        <dbReference type="ARBA" id="ARBA00022840"/>
    </source>
</evidence>
<name>A0ABP1FV42_9CHLO</name>
<feature type="domain" description="Helicase ATP-binding" evidence="12">
    <location>
        <begin position="432"/>
        <end position="602"/>
    </location>
</feature>
<dbReference type="InterPro" id="IPR050496">
    <property type="entry name" value="SNF2_RAD54_helicase_repair"/>
</dbReference>
<feature type="compositionally biased region" description="Basic residues" evidence="11">
    <location>
        <begin position="238"/>
        <end position="264"/>
    </location>
</feature>
<organism evidence="14 15">
    <name type="scientific">Coccomyxa viridis</name>
    <dbReference type="NCBI Taxonomy" id="1274662"/>
    <lineage>
        <taxon>Eukaryota</taxon>
        <taxon>Viridiplantae</taxon>
        <taxon>Chlorophyta</taxon>
        <taxon>core chlorophytes</taxon>
        <taxon>Trebouxiophyceae</taxon>
        <taxon>Trebouxiophyceae incertae sedis</taxon>
        <taxon>Coccomyxaceae</taxon>
        <taxon>Coccomyxa</taxon>
    </lineage>
</organism>
<dbReference type="PANTHER" id="PTHR45629:SF7">
    <property type="entry name" value="DNA EXCISION REPAIR PROTEIN ERCC-6-RELATED"/>
    <property type="match status" value="1"/>
</dbReference>
<dbReference type="InterPro" id="IPR014001">
    <property type="entry name" value="Helicase_ATP-bd"/>
</dbReference>
<reference evidence="14 15" key="1">
    <citation type="submission" date="2024-06" db="EMBL/GenBank/DDBJ databases">
        <authorList>
            <person name="Kraege A."/>
            <person name="Thomma B."/>
        </authorList>
    </citation>
    <scope>NUCLEOTIDE SEQUENCE [LARGE SCALE GENOMIC DNA]</scope>
</reference>
<feature type="region of interest" description="Disordered" evidence="11">
    <location>
        <begin position="936"/>
        <end position="1015"/>
    </location>
</feature>
<evidence type="ECO:0000256" key="2">
    <source>
        <dbReference type="ARBA" id="ARBA00007025"/>
    </source>
</evidence>
<dbReference type="SMART" id="SM00490">
    <property type="entry name" value="HELICc"/>
    <property type="match status" value="1"/>
</dbReference>
<evidence type="ECO:0000259" key="12">
    <source>
        <dbReference type="PROSITE" id="PS51192"/>
    </source>
</evidence>
<keyword evidence="4" id="KW-0227">DNA damage</keyword>
<evidence type="ECO:0000256" key="1">
    <source>
        <dbReference type="ARBA" id="ARBA00004123"/>
    </source>
</evidence>
<dbReference type="PANTHER" id="PTHR45629">
    <property type="entry name" value="SNF2/RAD54 FAMILY MEMBER"/>
    <property type="match status" value="1"/>
</dbReference>
<dbReference type="Pfam" id="PF25875">
    <property type="entry name" value="WHD_Rad26_CSB"/>
    <property type="match status" value="1"/>
</dbReference>
<dbReference type="InterPro" id="IPR049730">
    <property type="entry name" value="SNF2/RAD54-like_C"/>
</dbReference>
<keyword evidence="6" id="KW-0347">Helicase</keyword>
<evidence type="ECO:0000256" key="6">
    <source>
        <dbReference type="ARBA" id="ARBA00022806"/>
    </source>
</evidence>
<dbReference type="CDD" id="cd18000">
    <property type="entry name" value="DEXHc_ERCC6"/>
    <property type="match status" value="1"/>
</dbReference>
<feature type="region of interest" description="Disordered" evidence="11">
    <location>
        <begin position="40"/>
        <end position="67"/>
    </location>
</feature>
<dbReference type="Pfam" id="PF00271">
    <property type="entry name" value="Helicase_C"/>
    <property type="match status" value="1"/>
</dbReference>
<keyword evidence="15" id="KW-1185">Reference proteome</keyword>
<dbReference type="SUPFAM" id="SSF52540">
    <property type="entry name" value="P-loop containing nucleoside triphosphate hydrolases"/>
    <property type="match status" value="2"/>
</dbReference>
<feature type="region of interest" description="Disordered" evidence="11">
    <location>
        <begin position="209"/>
        <end position="313"/>
    </location>
</feature>
<dbReference type="PROSITE" id="PS51192">
    <property type="entry name" value="HELICASE_ATP_BIND_1"/>
    <property type="match status" value="1"/>
</dbReference>
<keyword evidence="9" id="KW-0234">DNA repair</keyword>
<keyword evidence="7" id="KW-0067">ATP-binding</keyword>
<proteinExistence type="inferred from homology"/>
<evidence type="ECO:0000256" key="5">
    <source>
        <dbReference type="ARBA" id="ARBA00022801"/>
    </source>
</evidence>
<evidence type="ECO:0000259" key="13">
    <source>
        <dbReference type="PROSITE" id="PS51194"/>
    </source>
</evidence>
<dbReference type="PROSITE" id="PS51194">
    <property type="entry name" value="HELICASE_CTER"/>
    <property type="match status" value="1"/>
</dbReference>
<evidence type="ECO:0000256" key="8">
    <source>
        <dbReference type="ARBA" id="ARBA00023125"/>
    </source>
</evidence>
<protein>
    <submittedName>
        <fullName evidence="14">G6324 protein</fullName>
    </submittedName>
</protein>
<dbReference type="InterPro" id="IPR001650">
    <property type="entry name" value="Helicase_C-like"/>
</dbReference>
<accession>A0ABP1FV42</accession>
<gene>
    <name evidence="14" type="primary">g6324</name>
    <name evidence="14" type="ORF">VP750_LOCUS5419</name>
</gene>
<dbReference type="EMBL" id="CAXHTA020000009">
    <property type="protein sequence ID" value="CAL5223760.1"/>
    <property type="molecule type" value="Genomic_DNA"/>
</dbReference>
<comment type="subcellular location">
    <subcellularLocation>
        <location evidence="1">Nucleus</location>
    </subcellularLocation>
</comment>